<feature type="domain" description="SEC7" evidence="2">
    <location>
        <begin position="302"/>
        <end position="478"/>
    </location>
</feature>
<dbReference type="AlphaFoldDB" id="A0A0B2UKF1"/>
<dbReference type="GO" id="GO:0005085">
    <property type="term" value="F:guanyl-nucleotide exchange factor activity"/>
    <property type="evidence" value="ECO:0007669"/>
    <property type="project" value="InterPro"/>
</dbReference>
<dbReference type="PANTHER" id="PTHR10663">
    <property type="entry name" value="GUANYL-NUCLEOTIDE EXCHANGE FACTOR"/>
    <property type="match status" value="1"/>
</dbReference>
<dbReference type="GeneID" id="26261761"/>
<dbReference type="PANTHER" id="PTHR10663:SF388">
    <property type="entry name" value="GOLGI-SPECIFIC BREFELDIN A-RESISTANCE GUANINE NUCLEOTIDE EXCHANGE FACTOR 1"/>
    <property type="match status" value="1"/>
</dbReference>
<dbReference type="EMBL" id="JOKQ01000005">
    <property type="protein sequence ID" value="KHN69699.1"/>
    <property type="molecule type" value="Genomic_DNA"/>
</dbReference>
<dbReference type="GO" id="GO:0032012">
    <property type="term" value="P:regulation of ARF protein signal transduction"/>
    <property type="evidence" value="ECO:0007669"/>
    <property type="project" value="InterPro"/>
</dbReference>
<keyword evidence="4" id="KW-1185">Reference proteome</keyword>
<dbReference type="RefSeq" id="XP_014563741.1">
    <property type="nucleotide sequence ID" value="XM_014708255.1"/>
</dbReference>
<evidence type="ECO:0000259" key="2">
    <source>
        <dbReference type="PROSITE" id="PS50190"/>
    </source>
</evidence>
<dbReference type="InParanoid" id="A0A0B2UKF1"/>
<name>A0A0B2UKF1_9MICR</name>
<dbReference type="SMART" id="SM00222">
    <property type="entry name" value="Sec7"/>
    <property type="match status" value="1"/>
</dbReference>
<dbReference type="PROSITE" id="PS50190">
    <property type="entry name" value="SEC7"/>
    <property type="match status" value="1"/>
</dbReference>
<dbReference type="HOGENOM" id="CLU_287713_0_0_1"/>
<proteinExistence type="predicted"/>
<dbReference type="OrthoDB" id="430364at2759"/>
<protein>
    <submittedName>
        <fullName evidence="3">Guanine nucleotide exchange factor</fullName>
    </submittedName>
</protein>
<dbReference type="SUPFAM" id="SSF48425">
    <property type="entry name" value="Sec7 domain"/>
    <property type="match status" value="1"/>
</dbReference>
<reference evidence="3 4" key="1">
    <citation type="journal article" date="2014" name="MBio">
        <title>The Ordospora colligata genome; evolution of extreme reduction in microsporidia and host-to-parasite horizontal gene transfer.</title>
        <authorList>
            <person name="Pombert J.-F."/>
            <person name="Haag K.L."/>
            <person name="Beidas S."/>
            <person name="Ebert D."/>
            <person name="Keeling P.J."/>
        </authorList>
    </citation>
    <scope>NUCLEOTIDE SEQUENCE [LARGE SCALE GENOMIC DNA]</scope>
    <source>
        <strain evidence="3 4">OC4</strain>
    </source>
</reference>
<dbReference type="GO" id="GO:0016192">
    <property type="term" value="P:vesicle-mediated transport"/>
    <property type="evidence" value="ECO:0007669"/>
    <property type="project" value="UniProtKB-ARBA"/>
</dbReference>
<dbReference type="Pfam" id="PF01369">
    <property type="entry name" value="Sec7"/>
    <property type="match status" value="1"/>
</dbReference>
<feature type="region of interest" description="Disordered" evidence="1">
    <location>
        <begin position="1012"/>
        <end position="1042"/>
    </location>
</feature>
<dbReference type="InterPro" id="IPR035999">
    <property type="entry name" value="Sec7_dom_sf"/>
</dbReference>
<sequence>MQSNKQKLREIQVLLHRHSGSSNKDIRRILTDMSAFPTPQSVLSIFGRLFSLVKYSNKEMLWFLDVFLQFSAMDGVDLNAIGSRIVDLKFAPAEKDTDSVILKYFEVANAIRKNLSFEESKCILSRYMFILGDDVVSRGAILCILQMLKVFLGHGQIRTLFVNRKMYRSIDWMRGGMGDFCKVLGDEEIVDITLEHEHFRTIGIDMTRSRYLFQVFYASMPKWYLVGMHQSLIPYLYYAFDGIGIYKNVCEEICNRLPIDEIVQMINEDTETGDVESDCQVFWHSECERLEAHVEQKVISMEEDIRRFNEDGDMQHMFDKYGKSVSFEILRYSAETDLKKLGHYVCKLKNEVDLKIFTSTFDFHDMEVLEGLRMYLLSFYLLGEGQIIHRVVEAYAQKYYADNAGKSTFMRMDSDDKTREFVFNLSFSFLALNTKFHNPNVKLKPTFKDYISDFSADEIPDGFGEEYLEAMYTSIKRNPLEFAVKNQMGKEHYKMYKRMCEKLADENDVNQRLALDVYLPDAMKMCVQCKKEAYRRMFSKSFKRFFSMDAKQFYLVCNKLEMICVFEEYMMYLVRSKDDLQSFADSFVFYLKIGGANVDMYVLLLEALTRIERQKGHNVFSDLGISFLKVSAAKERGISVSKEIWKQMAEADEWDLDVLCDAFKVFVENGERGIHGEDKQGIGYRKQSEIRFVREFVVEVLGRSSKDGGDLSMLDEEDVVCLMKKCVEGNEKEKFCRIAKHVCYESLLKLYKNILEKEPEFVSGSVFQMFKEITVYNEDGFCCIVLLQSNGVDMFDFVVDVKSESVVCRAINAGSDKIEGGLKMEEQTCEDMLSCYSVEEKYAKNLTNPSNLFNFYGTSNSVMNQSKARMIHKSGCPLDENMFDADEMDKRLIYMIKKADMMGSRDVTNYTLWIVNLLSSSLPLFTRFFIRSFGILLTLRDQMMTNGFIKIFCSRVSKALNGSGLCCDCGYASFEEVEQLMEMLVKYDFATNEDFLFYFNKKSANESDCLIGSGNESESKDVKEGSIVDDGDVMSDKLNAEEDKGADGRLDVYADEDVQIDVDDRSGVEL</sequence>
<dbReference type="VEuPathDB" id="MicrosporidiaDB:M896_051080"/>
<feature type="compositionally biased region" description="Basic and acidic residues" evidence="1">
    <location>
        <begin position="1017"/>
        <end position="1026"/>
    </location>
</feature>
<dbReference type="Gene3D" id="1.10.1000.11">
    <property type="entry name" value="Arf Nucleotide-binding Site Opener,domain 2"/>
    <property type="match status" value="1"/>
</dbReference>
<dbReference type="GO" id="GO:0005737">
    <property type="term" value="C:cytoplasm"/>
    <property type="evidence" value="ECO:0007669"/>
    <property type="project" value="UniProtKB-ARBA"/>
</dbReference>
<accession>A0A0B2UKF1</accession>
<organism evidence="3 4">
    <name type="scientific">Ordospora colligata OC4</name>
    <dbReference type="NCBI Taxonomy" id="1354746"/>
    <lineage>
        <taxon>Eukaryota</taxon>
        <taxon>Fungi</taxon>
        <taxon>Fungi incertae sedis</taxon>
        <taxon>Microsporidia</taxon>
        <taxon>Ordosporidae</taxon>
        <taxon>Ordospora</taxon>
    </lineage>
</organism>
<dbReference type="InterPro" id="IPR023394">
    <property type="entry name" value="Sec7_C_sf"/>
</dbReference>
<dbReference type="Proteomes" id="UP000031056">
    <property type="component" value="Unassembled WGS sequence"/>
</dbReference>
<dbReference type="GO" id="GO:0012505">
    <property type="term" value="C:endomembrane system"/>
    <property type="evidence" value="ECO:0007669"/>
    <property type="project" value="UniProtKB-ARBA"/>
</dbReference>
<comment type="caution">
    <text evidence="3">The sequence shown here is derived from an EMBL/GenBank/DDBJ whole genome shotgun (WGS) entry which is preliminary data.</text>
</comment>
<evidence type="ECO:0000313" key="3">
    <source>
        <dbReference type="EMBL" id="KHN69699.1"/>
    </source>
</evidence>
<evidence type="ECO:0000313" key="4">
    <source>
        <dbReference type="Proteomes" id="UP000031056"/>
    </source>
</evidence>
<dbReference type="STRING" id="1354746.A0A0B2UKF1"/>
<evidence type="ECO:0000256" key="1">
    <source>
        <dbReference type="SAM" id="MobiDB-lite"/>
    </source>
</evidence>
<gene>
    <name evidence="3" type="ORF">M896_051080</name>
</gene>
<dbReference type="InterPro" id="IPR000904">
    <property type="entry name" value="Sec7_dom"/>
</dbReference>